<keyword evidence="11" id="KW-0067">ATP-binding</keyword>
<dbReference type="InterPro" id="IPR013815">
    <property type="entry name" value="ATP_grasp_subdomain_1"/>
</dbReference>
<gene>
    <name evidence="17" type="ORF">H8D96_06210</name>
</gene>
<comment type="cofactor">
    <cofactor evidence="1">
        <name>Mg(2+)</name>
        <dbReference type="ChEBI" id="CHEBI:18420"/>
    </cofactor>
</comment>
<keyword evidence="9" id="KW-0547">Nucleotide-binding</keyword>
<evidence type="ECO:0000256" key="9">
    <source>
        <dbReference type="ARBA" id="ARBA00022741"/>
    </source>
</evidence>
<keyword evidence="10" id="KW-0418">Kinase</keyword>
<evidence type="ECO:0000256" key="11">
    <source>
        <dbReference type="ARBA" id="ARBA00022840"/>
    </source>
</evidence>
<evidence type="ECO:0000256" key="13">
    <source>
        <dbReference type="ARBA" id="ARBA00033470"/>
    </source>
</evidence>
<dbReference type="GO" id="GO:0046872">
    <property type="term" value="F:metal ion binding"/>
    <property type="evidence" value="ECO:0007669"/>
    <property type="project" value="UniProtKB-KW"/>
</dbReference>
<dbReference type="InterPro" id="IPR002192">
    <property type="entry name" value="PPDK_AMP/ATP-bd"/>
</dbReference>
<reference evidence="17 18" key="1">
    <citation type="submission" date="2020-08" db="EMBL/GenBank/DDBJ databases">
        <title>Bridging the membrane lipid divide: bacteria of the FCB group superphylum have the potential to synthesize archaeal ether lipids.</title>
        <authorList>
            <person name="Villanueva L."/>
            <person name="Von Meijenfeldt F.A.B."/>
            <person name="Westbye A.B."/>
            <person name="Yadav S."/>
            <person name="Hopmans E.C."/>
            <person name="Dutilh B.E."/>
            <person name="Sinninghe Damste J.S."/>
        </authorList>
    </citation>
    <scope>NUCLEOTIDE SEQUENCE [LARGE SCALE GENOMIC DNA]</scope>
    <source>
        <strain evidence="17">NIOZ-UU17</strain>
    </source>
</reference>
<comment type="function">
    <text evidence="2">Catalyzes the phosphorylation of pyruvate to phosphoenolpyruvate.</text>
</comment>
<dbReference type="PANTHER" id="PTHR43030:SF1">
    <property type="entry name" value="PHOSPHOENOLPYRUVATE SYNTHASE"/>
    <property type="match status" value="1"/>
</dbReference>
<evidence type="ECO:0000256" key="12">
    <source>
        <dbReference type="ARBA" id="ARBA00022842"/>
    </source>
</evidence>
<feature type="domain" description="Pyruvate phosphate dikinase AMP/ATP-binding" evidence="16">
    <location>
        <begin position="137"/>
        <end position="448"/>
    </location>
</feature>
<evidence type="ECO:0000256" key="5">
    <source>
        <dbReference type="ARBA" id="ARBA00011996"/>
    </source>
</evidence>
<evidence type="ECO:0000313" key="18">
    <source>
        <dbReference type="Proteomes" id="UP000605201"/>
    </source>
</evidence>
<evidence type="ECO:0000256" key="4">
    <source>
        <dbReference type="ARBA" id="ARBA00007837"/>
    </source>
</evidence>
<dbReference type="UniPathway" id="UPA00138"/>
<dbReference type="Gene3D" id="3.30.470.20">
    <property type="entry name" value="ATP-grasp fold, B domain"/>
    <property type="match status" value="1"/>
</dbReference>
<dbReference type="Proteomes" id="UP000605201">
    <property type="component" value="Unassembled WGS sequence"/>
</dbReference>
<keyword evidence="7" id="KW-0808">Transferase</keyword>
<comment type="catalytic activity">
    <reaction evidence="14">
        <text>pyruvate + ATP + H2O = phosphoenolpyruvate + AMP + phosphate + 2 H(+)</text>
        <dbReference type="Rhea" id="RHEA:11364"/>
        <dbReference type="ChEBI" id="CHEBI:15361"/>
        <dbReference type="ChEBI" id="CHEBI:15377"/>
        <dbReference type="ChEBI" id="CHEBI:15378"/>
        <dbReference type="ChEBI" id="CHEBI:30616"/>
        <dbReference type="ChEBI" id="CHEBI:43474"/>
        <dbReference type="ChEBI" id="CHEBI:58702"/>
        <dbReference type="ChEBI" id="CHEBI:456215"/>
        <dbReference type="EC" id="2.7.9.2"/>
    </reaction>
</comment>
<evidence type="ECO:0000313" key="17">
    <source>
        <dbReference type="EMBL" id="MBC8431496.1"/>
    </source>
</evidence>
<keyword evidence="17" id="KW-0670">Pyruvate</keyword>
<evidence type="ECO:0000256" key="6">
    <source>
        <dbReference type="ARBA" id="ARBA00021623"/>
    </source>
</evidence>
<evidence type="ECO:0000259" key="15">
    <source>
        <dbReference type="Pfam" id="PF00391"/>
    </source>
</evidence>
<dbReference type="SUPFAM" id="SSF52009">
    <property type="entry name" value="Phosphohistidine domain"/>
    <property type="match status" value="1"/>
</dbReference>
<evidence type="ECO:0000259" key="16">
    <source>
        <dbReference type="Pfam" id="PF01326"/>
    </source>
</evidence>
<dbReference type="GO" id="GO:0006094">
    <property type="term" value="P:gluconeogenesis"/>
    <property type="evidence" value="ECO:0007669"/>
    <property type="project" value="UniProtKB-UniPathway"/>
</dbReference>
<dbReference type="InterPro" id="IPR036637">
    <property type="entry name" value="Phosphohistidine_dom_sf"/>
</dbReference>
<feature type="domain" description="PEP-utilising enzyme mobile" evidence="15">
    <location>
        <begin position="490"/>
        <end position="560"/>
    </location>
</feature>
<sequence>MGILFDHFKKLFIKKPKLTDAEVEELRVAFKDRYHSFKLLLNANNKALEIMADIERALQGKQPFGMSFVRASCTAVSVNVFNMIKNMKKLARGKYGELNARFNDIQQNIDCLLSQKRSMADERLVIPLDVVNKDMTDLVGSKMANLGEIKNRLQIRIPGGFIITAAAYERFIRENDLQAEIDRRFQSVDGDNMERLYTLSSEIRQLIIRSKVPDDLVGAVMQAWNQLESETNGKITLALRSSALGEDTRESSFAGQYRSELNVGIDSIFEAYKEVVASKYSLQAITYRLNKGFRDEDVSMCVGCMVMVDAAAGGVIYSRNPVDIRDDSIFINSAWGLPKSVVDGSDACDLFVVSRKAPMEIIRKDIKTKQRKFVCLPEEGVCRLELTGDTKTMASIDNRQTLDLAELTVKIEAYYATPQDIEWAVAKDGSVYILQCRPLQQMETAKKDLSEPVLKAEHETVIARGGITASPGAACGTVYLADKGIDMLRFPEGAVLVTRQALPGWASLLNRSAAVVTEQGGFAGHLANVAREFGVPALFGVPDVVNRLKQGQLVTVDADTLTIYEGKIESLLVKSETKKSLMEGSPVYETLQQVSSLIIPLNLLDPASPDFSPANCKTFHDITRFVHEKSVHEMFNFGKEHNFSEKSSKQLFYKVPMQWWILNLDDGFKEEVDGKYVKLENIVSIPMLAFWDGFIAIPWDGPPAIDGKGLMSVMFQSTTNRALTPGLRSSYADRNYFMISKNYCSLSSRLGYHFSILEAMVSERSMEN</sequence>
<comment type="caution">
    <text evidence="17">The sequence shown here is derived from an EMBL/GenBank/DDBJ whole genome shotgun (WGS) entry which is preliminary data.</text>
</comment>
<dbReference type="Gene3D" id="3.50.30.10">
    <property type="entry name" value="Phosphohistidine domain"/>
    <property type="match status" value="1"/>
</dbReference>
<organism evidence="17 18">
    <name type="scientific">Candidatus Desulfatibia vada</name>
    <dbReference type="NCBI Taxonomy" id="2841696"/>
    <lineage>
        <taxon>Bacteria</taxon>
        <taxon>Pseudomonadati</taxon>
        <taxon>Thermodesulfobacteriota</taxon>
        <taxon>Desulfobacteria</taxon>
        <taxon>Desulfobacterales</taxon>
        <taxon>Desulfobacterales incertae sedis</taxon>
        <taxon>Candidatus Desulfatibia</taxon>
    </lineage>
</organism>
<dbReference type="Gene3D" id="3.30.1490.20">
    <property type="entry name" value="ATP-grasp fold, A domain"/>
    <property type="match status" value="1"/>
</dbReference>
<dbReference type="InterPro" id="IPR006319">
    <property type="entry name" value="PEP_synth"/>
</dbReference>
<evidence type="ECO:0000256" key="2">
    <source>
        <dbReference type="ARBA" id="ARBA00002988"/>
    </source>
</evidence>
<dbReference type="PANTHER" id="PTHR43030">
    <property type="entry name" value="PHOSPHOENOLPYRUVATE SYNTHASE"/>
    <property type="match status" value="1"/>
</dbReference>
<comment type="similarity">
    <text evidence="4">Belongs to the PEP-utilizing enzyme family.</text>
</comment>
<evidence type="ECO:0000256" key="14">
    <source>
        <dbReference type="ARBA" id="ARBA00047700"/>
    </source>
</evidence>
<evidence type="ECO:0000256" key="3">
    <source>
        <dbReference type="ARBA" id="ARBA00004742"/>
    </source>
</evidence>
<comment type="pathway">
    <text evidence="3">Carbohydrate biosynthesis; gluconeogenesis.</text>
</comment>
<dbReference type="Pfam" id="PF01326">
    <property type="entry name" value="PPDK_N"/>
    <property type="match status" value="1"/>
</dbReference>
<protein>
    <recommendedName>
        <fullName evidence="6">Phosphoenolpyruvate synthase</fullName>
        <ecNumber evidence="5">2.7.9.2</ecNumber>
    </recommendedName>
    <alternativeName>
        <fullName evidence="13">Pyruvate, water dikinase</fullName>
    </alternativeName>
</protein>
<feature type="non-terminal residue" evidence="17">
    <location>
        <position position="768"/>
    </location>
</feature>
<dbReference type="EMBL" id="JACNIG010000149">
    <property type="protein sequence ID" value="MBC8431496.1"/>
    <property type="molecule type" value="Genomic_DNA"/>
</dbReference>
<dbReference type="GO" id="GO:0005524">
    <property type="term" value="F:ATP binding"/>
    <property type="evidence" value="ECO:0007669"/>
    <property type="project" value="UniProtKB-KW"/>
</dbReference>
<dbReference type="EC" id="2.7.9.2" evidence="5"/>
<accession>A0A8J6TLJ5</accession>
<proteinExistence type="inferred from homology"/>
<dbReference type="AlphaFoldDB" id="A0A8J6TLJ5"/>
<evidence type="ECO:0000256" key="1">
    <source>
        <dbReference type="ARBA" id="ARBA00001946"/>
    </source>
</evidence>
<evidence type="ECO:0000256" key="8">
    <source>
        <dbReference type="ARBA" id="ARBA00022723"/>
    </source>
</evidence>
<dbReference type="Pfam" id="PF00391">
    <property type="entry name" value="PEP-utilizers"/>
    <property type="match status" value="1"/>
</dbReference>
<dbReference type="SUPFAM" id="SSF56059">
    <property type="entry name" value="Glutathione synthetase ATP-binding domain-like"/>
    <property type="match status" value="1"/>
</dbReference>
<dbReference type="InterPro" id="IPR008279">
    <property type="entry name" value="PEP-util_enz_mobile_dom"/>
</dbReference>
<keyword evidence="8" id="KW-0479">Metal-binding</keyword>
<evidence type="ECO:0000256" key="10">
    <source>
        <dbReference type="ARBA" id="ARBA00022777"/>
    </source>
</evidence>
<evidence type="ECO:0000256" key="7">
    <source>
        <dbReference type="ARBA" id="ARBA00022679"/>
    </source>
</evidence>
<keyword evidence="12" id="KW-0460">Magnesium</keyword>
<name>A0A8J6TLJ5_9BACT</name>
<dbReference type="GO" id="GO:0008986">
    <property type="term" value="F:pyruvate, water dikinase activity"/>
    <property type="evidence" value="ECO:0007669"/>
    <property type="project" value="UniProtKB-EC"/>
</dbReference>